<feature type="region of interest" description="Disordered" evidence="1">
    <location>
        <begin position="327"/>
        <end position="346"/>
    </location>
</feature>
<dbReference type="InterPro" id="IPR018683">
    <property type="entry name" value="DUF2169"/>
</dbReference>
<name>A0A6N7PWI7_9BACT</name>
<reference evidence="3 4" key="1">
    <citation type="submission" date="2019-10" db="EMBL/GenBank/DDBJ databases">
        <title>A soil myxobacterium in the family Polyangiaceae.</title>
        <authorList>
            <person name="Li Y."/>
            <person name="Wang J."/>
        </authorList>
    </citation>
    <scope>NUCLEOTIDE SEQUENCE [LARGE SCALE GENOMIC DNA]</scope>
    <source>
        <strain evidence="3 4">DSM 14734</strain>
    </source>
</reference>
<dbReference type="Pfam" id="PF09937">
    <property type="entry name" value="DUF2169"/>
    <property type="match status" value="1"/>
</dbReference>
<dbReference type="OrthoDB" id="5290767at2"/>
<evidence type="ECO:0000256" key="1">
    <source>
        <dbReference type="SAM" id="MobiDB-lite"/>
    </source>
</evidence>
<feature type="region of interest" description="Disordered" evidence="1">
    <location>
        <begin position="355"/>
        <end position="379"/>
    </location>
</feature>
<dbReference type="AlphaFoldDB" id="A0A6N7PWI7"/>
<protein>
    <submittedName>
        <fullName evidence="3">DUF2169 domain-containing protein</fullName>
    </submittedName>
</protein>
<evidence type="ECO:0000313" key="3">
    <source>
        <dbReference type="EMBL" id="MRG96363.1"/>
    </source>
</evidence>
<evidence type="ECO:0000259" key="2">
    <source>
        <dbReference type="Pfam" id="PF09937"/>
    </source>
</evidence>
<gene>
    <name evidence="3" type="ORF">GF068_31230</name>
</gene>
<sequence>MNLKPGPMFILNEGPLPIASVLWQPRPGAFCSTVVCKATFTLEPGEAALRPMQEPLWEADVNDAGAGLRCPSDLAWAKPWADVVLVGHAYAPRGEPARRFTTRLVVGALDKHVEIFADRRMSRDGAVYEGKPVDRMPLVYERAAGGPRTWNHVGLREDAWDAEGWLELPNLVPRGADALAPGQRFEPIGFGPIPATWPLRQERLTSHTPLSGSVTRGGASLPPDAEHWFHNVAPVDQQLAGIEDGARIVLEHLNPMIGRLETRLPGLRPSARIERPGQKLEPLDLRADLLWIDTDRGICTVTYRGRVPLKHAEEPGQIIVTLSRGAPSLRPAMSTSPSAQAEAEETQAPVVRYDGLPFRPQSAPAAPNTTPRLDAQPPPKGLSLGFLSAAPAPVSVPVPAPVKPVPPPAPPRVEARPLPALGDDEAFELLWFAVEMMPRIRRRKAWKEILDALEDEPIDPELDDAELSATPATVENRRDISAILSCGEALGPERLGEVLKEGISAGAFTAKIALCAGELSFKFDEAKLLEALCAAVTPLAVDDDRLRAALATADAFLGARGSASLPAVAEGLFAQIREVLRQGRRATPLEGILAQVERAALEQRAYQRRMVFGGPHLRGSIAVSAGPAAQAVPVYFPEDIVMTLPMMASFPARILCEVRPRVDRAEASSLSLRGVAIGRAVSLGAAGKSP</sequence>
<keyword evidence="4" id="KW-1185">Reference proteome</keyword>
<organism evidence="3 4">
    <name type="scientific">Polyangium spumosum</name>
    <dbReference type="NCBI Taxonomy" id="889282"/>
    <lineage>
        <taxon>Bacteria</taxon>
        <taxon>Pseudomonadati</taxon>
        <taxon>Myxococcota</taxon>
        <taxon>Polyangia</taxon>
        <taxon>Polyangiales</taxon>
        <taxon>Polyangiaceae</taxon>
        <taxon>Polyangium</taxon>
    </lineage>
</organism>
<feature type="domain" description="DUF2169" evidence="2">
    <location>
        <begin position="31"/>
        <end position="304"/>
    </location>
</feature>
<dbReference type="EMBL" id="WJIE01000011">
    <property type="protein sequence ID" value="MRG96363.1"/>
    <property type="molecule type" value="Genomic_DNA"/>
</dbReference>
<proteinExistence type="predicted"/>
<dbReference type="Proteomes" id="UP000440224">
    <property type="component" value="Unassembled WGS sequence"/>
</dbReference>
<accession>A0A6N7PWI7</accession>
<comment type="caution">
    <text evidence="3">The sequence shown here is derived from an EMBL/GenBank/DDBJ whole genome shotgun (WGS) entry which is preliminary data.</text>
</comment>
<evidence type="ECO:0000313" key="4">
    <source>
        <dbReference type="Proteomes" id="UP000440224"/>
    </source>
</evidence>